<organism evidence="1 2">
    <name type="scientific">Tanacetum coccineum</name>
    <dbReference type="NCBI Taxonomy" id="301880"/>
    <lineage>
        <taxon>Eukaryota</taxon>
        <taxon>Viridiplantae</taxon>
        <taxon>Streptophyta</taxon>
        <taxon>Embryophyta</taxon>
        <taxon>Tracheophyta</taxon>
        <taxon>Spermatophyta</taxon>
        <taxon>Magnoliopsida</taxon>
        <taxon>eudicotyledons</taxon>
        <taxon>Gunneridae</taxon>
        <taxon>Pentapetalae</taxon>
        <taxon>asterids</taxon>
        <taxon>campanulids</taxon>
        <taxon>Asterales</taxon>
        <taxon>Asteraceae</taxon>
        <taxon>Asteroideae</taxon>
        <taxon>Anthemideae</taxon>
        <taxon>Anthemidinae</taxon>
        <taxon>Tanacetum</taxon>
    </lineage>
</organism>
<proteinExistence type="predicted"/>
<name>A0ABQ4ZAH1_9ASTR</name>
<protein>
    <submittedName>
        <fullName evidence="1">Uncharacterized protein</fullName>
    </submittedName>
</protein>
<evidence type="ECO:0000313" key="1">
    <source>
        <dbReference type="EMBL" id="GJS86167.1"/>
    </source>
</evidence>
<gene>
    <name evidence="1" type="ORF">Tco_0752708</name>
</gene>
<evidence type="ECO:0000313" key="2">
    <source>
        <dbReference type="Proteomes" id="UP001151760"/>
    </source>
</evidence>
<reference evidence="1" key="2">
    <citation type="submission" date="2022-01" db="EMBL/GenBank/DDBJ databases">
        <authorList>
            <person name="Yamashiro T."/>
            <person name="Shiraishi A."/>
            <person name="Satake H."/>
            <person name="Nakayama K."/>
        </authorList>
    </citation>
    <scope>NUCLEOTIDE SEQUENCE</scope>
</reference>
<dbReference type="EMBL" id="BQNB010011103">
    <property type="protein sequence ID" value="GJS86167.1"/>
    <property type="molecule type" value="Genomic_DNA"/>
</dbReference>
<reference evidence="1" key="1">
    <citation type="journal article" date="2022" name="Int. J. Mol. Sci.">
        <title>Draft Genome of Tanacetum Coccineum: Genomic Comparison of Closely Related Tanacetum-Family Plants.</title>
        <authorList>
            <person name="Yamashiro T."/>
            <person name="Shiraishi A."/>
            <person name="Nakayama K."/>
            <person name="Satake H."/>
        </authorList>
    </citation>
    <scope>NUCLEOTIDE SEQUENCE</scope>
</reference>
<sequence length="139" mass="15517">MELIGNLIDTMRLIIKKDSEIVKSKVVRKSLALKDKGMSQSEAECSTFGSEDAEVRLGGNETSGSSLREDGRLSQFIYGECPKPPRDKKTKSIGLEVRGSLAVKWNDEKIQGRDLVSAQNEVCFESSYFLVMKTHQLMI</sequence>
<dbReference type="Proteomes" id="UP001151760">
    <property type="component" value="Unassembled WGS sequence"/>
</dbReference>
<accession>A0ABQ4ZAH1</accession>
<comment type="caution">
    <text evidence="1">The sequence shown here is derived from an EMBL/GenBank/DDBJ whole genome shotgun (WGS) entry which is preliminary data.</text>
</comment>
<keyword evidence="2" id="KW-1185">Reference proteome</keyword>